<organism evidence="1 2">
    <name type="scientific">Nepenthes gracilis</name>
    <name type="common">Slender pitcher plant</name>
    <dbReference type="NCBI Taxonomy" id="150966"/>
    <lineage>
        <taxon>Eukaryota</taxon>
        <taxon>Viridiplantae</taxon>
        <taxon>Streptophyta</taxon>
        <taxon>Embryophyta</taxon>
        <taxon>Tracheophyta</taxon>
        <taxon>Spermatophyta</taxon>
        <taxon>Magnoliopsida</taxon>
        <taxon>eudicotyledons</taxon>
        <taxon>Gunneridae</taxon>
        <taxon>Pentapetalae</taxon>
        <taxon>Caryophyllales</taxon>
        <taxon>Nepenthaceae</taxon>
        <taxon>Nepenthes</taxon>
    </lineage>
</organism>
<dbReference type="EMBL" id="BSYO01000022">
    <property type="protein sequence ID" value="GMH20650.1"/>
    <property type="molecule type" value="Genomic_DNA"/>
</dbReference>
<name>A0AAD3T0V8_NEPGR</name>
<proteinExistence type="predicted"/>
<comment type="caution">
    <text evidence="1">The sequence shown here is derived from an EMBL/GenBank/DDBJ whole genome shotgun (WGS) entry which is preliminary data.</text>
</comment>
<gene>
    <name evidence="1" type="ORF">Nepgr_022491</name>
</gene>
<sequence>MAGNSQAVVARSMAAVAAVAKHLVVVVRSMVVVAEAGRSMAVVVGMSILSGSSRVAVVGKSTMVGARKAFFAKAEVAWMIKIRNSEKGSCLYRQWGQVDDGVVYIYLAYKDF</sequence>
<protein>
    <submittedName>
        <fullName evidence="1">Uncharacterized protein</fullName>
    </submittedName>
</protein>
<evidence type="ECO:0000313" key="1">
    <source>
        <dbReference type="EMBL" id="GMH20650.1"/>
    </source>
</evidence>
<evidence type="ECO:0000313" key="2">
    <source>
        <dbReference type="Proteomes" id="UP001279734"/>
    </source>
</evidence>
<accession>A0AAD3T0V8</accession>
<reference evidence="1" key="1">
    <citation type="submission" date="2023-05" db="EMBL/GenBank/DDBJ databases">
        <title>Nepenthes gracilis genome sequencing.</title>
        <authorList>
            <person name="Fukushima K."/>
        </authorList>
    </citation>
    <scope>NUCLEOTIDE SEQUENCE</scope>
    <source>
        <strain evidence="1">SING2019-196</strain>
    </source>
</reference>
<dbReference type="Proteomes" id="UP001279734">
    <property type="component" value="Unassembled WGS sequence"/>
</dbReference>
<dbReference type="AlphaFoldDB" id="A0AAD3T0V8"/>
<keyword evidence="2" id="KW-1185">Reference proteome</keyword>